<feature type="domain" description="CN hydrolase" evidence="1">
    <location>
        <begin position="1"/>
        <end position="44"/>
    </location>
</feature>
<dbReference type="SMR" id="C0XN09"/>
<name>C0XN09_LENH9</name>
<dbReference type="InterPro" id="IPR036526">
    <property type="entry name" value="C-N_Hydrolase_sf"/>
</dbReference>
<sequence>MLINDQGQIVGTYQKVHFFDTEQRYFTPGKTYSVFKTKIGTIGMNDVL</sequence>
<gene>
    <name evidence="2" type="ORF">HMPREF0519_2620</name>
</gene>
<dbReference type="RefSeq" id="WP_003635863.1">
    <property type="nucleotide sequence ID" value="NZ_AZDF01000027.1"/>
</dbReference>
<accession>C0XN09</accession>
<dbReference type="Proteomes" id="UP000003752">
    <property type="component" value="Unassembled WGS sequence"/>
</dbReference>
<dbReference type="InterPro" id="IPR003010">
    <property type="entry name" value="C-N_Hydrolase"/>
</dbReference>
<dbReference type="HOGENOM" id="CLU_3154161_0_0_9"/>
<dbReference type="Gene3D" id="3.60.110.10">
    <property type="entry name" value="Carbon-nitrogen hydrolase"/>
    <property type="match status" value="1"/>
</dbReference>
<dbReference type="EMBL" id="ACGP01000222">
    <property type="protein sequence ID" value="EEI23237.1"/>
    <property type="molecule type" value="Genomic_DNA"/>
</dbReference>
<dbReference type="AlphaFoldDB" id="C0XN09"/>
<protein>
    <recommendedName>
        <fullName evidence="1">CN hydrolase domain-containing protein</fullName>
    </recommendedName>
</protein>
<evidence type="ECO:0000259" key="1">
    <source>
        <dbReference type="Pfam" id="PF00795"/>
    </source>
</evidence>
<keyword evidence="3" id="KW-1185">Reference proteome</keyword>
<reference evidence="2 3" key="1">
    <citation type="submission" date="2009-01" db="EMBL/GenBank/DDBJ databases">
        <authorList>
            <person name="Qin X."/>
            <person name="Bachman B."/>
            <person name="Battles P."/>
            <person name="Bell A."/>
            <person name="Bess C."/>
            <person name="Bickham C."/>
            <person name="Chaboub L."/>
            <person name="Chen D."/>
            <person name="Coyle M."/>
            <person name="Deiros D.R."/>
            <person name="Dinh H."/>
            <person name="Forbes L."/>
            <person name="Fowler G."/>
            <person name="Francisco L."/>
            <person name="Fu Q."/>
            <person name="Gubbala S."/>
            <person name="Hale W."/>
            <person name="Han Y."/>
            <person name="Hemphill L."/>
            <person name="Highlander S.K."/>
            <person name="Hirani K."/>
            <person name="Hogues M."/>
            <person name="Jackson L."/>
            <person name="Jakkamsetti A."/>
            <person name="Javaid M."/>
            <person name="Jiang H."/>
            <person name="Korchina V."/>
            <person name="Kovar C."/>
            <person name="Lara F."/>
            <person name="Lee S."/>
            <person name="Mata R."/>
            <person name="Mathew T."/>
            <person name="Moen C."/>
            <person name="Morales K."/>
            <person name="Munidasa M."/>
            <person name="Nazareth L."/>
            <person name="Ngo R."/>
            <person name="Nguyen L."/>
            <person name="Okwuonu G."/>
            <person name="Ongeri F."/>
            <person name="Patil S."/>
            <person name="Petrosino J."/>
            <person name="Pham C."/>
            <person name="Pham P."/>
            <person name="Pu L.-L."/>
            <person name="Puazo M."/>
            <person name="Raj R."/>
            <person name="Reid J."/>
            <person name="Rouhana J."/>
            <person name="Saada N."/>
            <person name="Shang Y."/>
            <person name="Simmons D."/>
            <person name="Thornton R."/>
            <person name="Warren J."/>
            <person name="Weissenberger G."/>
            <person name="Zhang J."/>
            <person name="Zhang L."/>
            <person name="Zhou C."/>
            <person name="Zhu D."/>
            <person name="Muzny D."/>
            <person name="Worley K."/>
            <person name="Gibbs R."/>
        </authorList>
    </citation>
    <scope>NUCLEOTIDE SEQUENCE [LARGE SCALE GENOMIC DNA]</scope>
    <source>
        <strain evidence="3">ATCC 8290 / DSM 20176 / CCUG 30140 / JCM 1155 / KCTC 3500 / NBRC 15886 / NCIMB 8040 / NRRL B-1843 / 9</strain>
    </source>
</reference>
<dbReference type="SUPFAM" id="SSF56317">
    <property type="entry name" value="Carbon-nitrogen hydrolase"/>
    <property type="match status" value="1"/>
</dbReference>
<organism evidence="2 3">
    <name type="scientific">Lentilactobacillus hilgardii (strain ATCC 8290 / DSM 20176 / CCUG 30140 / JCM 1155 / KCTC 3500 / NBRC 15886 / NCIMB 8040 / NRRL B-1843 / 9)</name>
    <dbReference type="NCBI Taxonomy" id="1423757"/>
    <lineage>
        <taxon>Bacteria</taxon>
        <taxon>Bacillati</taxon>
        <taxon>Bacillota</taxon>
        <taxon>Bacilli</taxon>
        <taxon>Lactobacillales</taxon>
        <taxon>Lactobacillaceae</taxon>
        <taxon>Lentilactobacillus</taxon>
    </lineage>
</organism>
<dbReference type="Pfam" id="PF00795">
    <property type="entry name" value="CN_hydrolase"/>
    <property type="match status" value="1"/>
</dbReference>
<comment type="caution">
    <text evidence="2">The sequence shown here is derived from an EMBL/GenBank/DDBJ whole genome shotgun (WGS) entry which is preliminary data.</text>
</comment>
<proteinExistence type="predicted"/>
<evidence type="ECO:0000313" key="2">
    <source>
        <dbReference type="EMBL" id="EEI23237.1"/>
    </source>
</evidence>
<evidence type="ECO:0000313" key="3">
    <source>
        <dbReference type="Proteomes" id="UP000003752"/>
    </source>
</evidence>